<dbReference type="EMBL" id="CM042030">
    <property type="protein sequence ID" value="KAI3786811.1"/>
    <property type="molecule type" value="Genomic_DNA"/>
</dbReference>
<organism evidence="1 2">
    <name type="scientific">Smallanthus sonchifolius</name>
    <dbReference type="NCBI Taxonomy" id="185202"/>
    <lineage>
        <taxon>Eukaryota</taxon>
        <taxon>Viridiplantae</taxon>
        <taxon>Streptophyta</taxon>
        <taxon>Embryophyta</taxon>
        <taxon>Tracheophyta</taxon>
        <taxon>Spermatophyta</taxon>
        <taxon>Magnoliopsida</taxon>
        <taxon>eudicotyledons</taxon>
        <taxon>Gunneridae</taxon>
        <taxon>Pentapetalae</taxon>
        <taxon>asterids</taxon>
        <taxon>campanulids</taxon>
        <taxon>Asterales</taxon>
        <taxon>Asteraceae</taxon>
        <taxon>Asteroideae</taxon>
        <taxon>Heliantheae alliance</taxon>
        <taxon>Millerieae</taxon>
        <taxon>Smallanthus</taxon>
    </lineage>
</organism>
<keyword evidence="2" id="KW-1185">Reference proteome</keyword>
<name>A0ACB9GUT7_9ASTR</name>
<protein>
    <submittedName>
        <fullName evidence="1">Uncharacterized protein</fullName>
    </submittedName>
</protein>
<reference evidence="2" key="1">
    <citation type="journal article" date="2022" name="Mol. Ecol. Resour.">
        <title>The genomes of chicory, endive, great burdock and yacon provide insights into Asteraceae palaeo-polyploidization history and plant inulin production.</title>
        <authorList>
            <person name="Fan W."/>
            <person name="Wang S."/>
            <person name="Wang H."/>
            <person name="Wang A."/>
            <person name="Jiang F."/>
            <person name="Liu H."/>
            <person name="Zhao H."/>
            <person name="Xu D."/>
            <person name="Zhang Y."/>
        </authorList>
    </citation>
    <scope>NUCLEOTIDE SEQUENCE [LARGE SCALE GENOMIC DNA]</scope>
    <source>
        <strain evidence="2">cv. Yunnan</strain>
    </source>
</reference>
<evidence type="ECO:0000313" key="2">
    <source>
        <dbReference type="Proteomes" id="UP001056120"/>
    </source>
</evidence>
<evidence type="ECO:0000313" key="1">
    <source>
        <dbReference type="EMBL" id="KAI3786811.1"/>
    </source>
</evidence>
<gene>
    <name evidence="1" type="ORF">L1987_40801</name>
</gene>
<dbReference type="Proteomes" id="UP001056120">
    <property type="component" value="Linkage Group LG13"/>
</dbReference>
<sequence length="214" mass="24741">MCEICGGPHFTRRCPYSSGDSSNCYDHFYLQVQPYAEYRTKEELNAWCKEANEQYEKDIQALIARIGSYRPKNLERVVYDHEGNEIGIETASGKLFLTTPSLETIMDDVQITVTEGEAQVLPLVKSSALNLNSDEVYTDSLQDHEISCDTLYLSCENELVQNIDDGFWSDEEDVIEEEELIEIPKTPTDNEFFEEDRPGYSKQRMTVRMSFWLR</sequence>
<comment type="caution">
    <text evidence="1">The sequence shown here is derived from an EMBL/GenBank/DDBJ whole genome shotgun (WGS) entry which is preliminary data.</text>
</comment>
<proteinExistence type="predicted"/>
<accession>A0ACB9GUT7</accession>
<reference evidence="1 2" key="2">
    <citation type="journal article" date="2022" name="Mol. Ecol. Resour.">
        <title>The genomes of chicory, endive, great burdock and yacon provide insights into Asteraceae paleo-polyploidization history and plant inulin production.</title>
        <authorList>
            <person name="Fan W."/>
            <person name="Wang S."/>
            <person name="Wang H."/>
            <person name="Wang A."/>
            <person name="Jiang F."/>
            <person name="Liu H."/>
            <person name="Zhao H."/>
            <person name="Xu D."/>
            <person name="Zhang Y."/>
        </authorList>
    </citation>
    <scope>NUCLEOTIDE SEQUENCE [LARGE SCALE GENOMIC DNA]</scope>
    <source>
        <strain evidence="2">cv. Yunnan</strain>
        <tissue evidence="1">Leaves</tissue>
    </source>
</reference>